<dbReference type="PROSITE" id="PS51257">
    <property type="entry name" value="PROKAR_LIPOPROTEIN"/>
    <property type="match status" value="1"/>
</dbReference>
<dbReference type="EMBL" id="CP012673">
    <property type="protein sequence ID" value="AUX42070.1"/>
    <property type="molecule type" value="Genomic_DNA"/>
</dbReference>
<accession>A0A2L0ES29</accession>
<evidence type="ECO:0000256" key="2">
    <source>
        <dbReference type="SAM" id="SignalP"/>
    </source>
</evidence>
<protein>
    <recommendedName>
        <fullName evidence="5">Secreted protein</fullName>
    </recommendedName>
</protein>
<evidence type="ECO:0000256" key="1">
    <source>
        <dbReference type="SAM" id="MobiDB-lite"/>
    </source>
</evidence>
<sequence>MRISLLVIPVMMVLLACGSEADPPANDQATSSATGAGGSGGGAATGASTSASSSASSGGAGSGGAGGAGGAGGSGGEDPRAAAASIDGFRWELPCDQDPGDHDECSTSARVDETRTFGGSPDTTYQVTVRLRGVVEPMTYQGGTSDGMHFRVGGSPTDPSYNIYSFAVSDPPEVYYLNDNPNVGHDTFIIDHTKTIPIRGGATVTFVGDGQNGIEIANYKHLVVDGIPPAPEPFIGQFIQLDVLSVEAAQP</sequence>
<dbReference type="AlphaFoldDB" id="A0A2L0ES29"/>
<keyword evidence="2" id="KW-0732">Signal</keyword>
<organism evidence="3 4">
    <name type="scientific">Sorangium cellulosum</name>
    <name type="common">Polyangium cellulosum</name>
    <dbReference type="NCBI Taxonomy" id="56"/>
    <lineage>
        <taxon>Bacteria</taxon>
        <taxon>Pseudomonadati</taxon>
        <taxon>Myxococcota</taxon>
        <taxon>Polyangia</taxon>
        <taxon>Polyangiales</taxon>
        <taxon>Polyangiaceae</taxon>
        <taxon>Sorangium</taxon>
    </lineage>
</organism>
<proteinExistence type="predicted"/>
<dbReference type="Proteomes" id="UP000238348">
    <property type="component" value="Chromosome"/>
</dbReference>
<feature type="compositionally biased region" description="Gly residues" evidence="1">
    <location>
        <begin position="58"/>
        <end position="76"/>
    </location>
</feature>
<name>A0A2L0ES29_SORCE</name>
<gene>
    <name evidence="3" type="ORF">SOCE26_034970</name>
</gene>
<reference evidence="3 4" key="1">
    <citation type="submission" date="2015-09" db="EMBL/GenBank/DDBJ databases">
        <title>Sorangium comparison.</title>
        <authorList>
            <person name="Zaburannyi N."/>
            <person name="Bunk B."/>
            <person name="Overmann J."/>
            <person name="Mueller R."/>
        </authorList>
    </citation>
    <scope>NUCLEOTIDE SEQUENCE [LARGE SCALE GENOMIC DNA]</scope>
    <source>
        <strain evidence="3 4">So ce26</strain>
    </source>
</reference>
<feature type="signal peptide" evidence="2">
    <location>
        <begin position="1"/>
        <end position="21"/>
    </location>
</feature>
<evidence type="ECO:0000313" key="3">
    <source>
        <dbReference type="EMBL" id="AUX42070.1"/>
    </source>
</evidence>
<feature type="region of interest" description="Disordered" evidence="1">
    <location>
        <begin position="22"/>
        <end position="81"/>
    </location>
</feature>
<evidence type="ECO:0000313" key="4">
    <source>
        <dbReference type="Proteomes" id="UP000238348"/>
    </source>
</evidence>
<evidence type="ECO:0008006" key="5">
    <source>
        <dbReference type="Google" id="ProtNLM"/>
    </source>
</evidence>
<feature type="compositionally biased region" description="Gly residues" evidence="1">
    <location>
        <begin position="35"/>
        <end position="44"/>
    </location>
</feature>
<feature type="chain" id="PRO_5014675466" description="Secreted protein" evidence="2">
    <location>
        <begin position="22"/>
        <end position="251"/>
    </location>
</feature>
<feature type="compositionally biased region" description="Low complexity" evidence="1">
    <location>
        <begin position="45"/>
        <end position="57"/>
    </location>
</feature>